<sequence length="119" mass="12904">MHELAIAGHVVEIAARHADGRRVTKVYLKVGHLRQVVPSALSFSFEIVAQGTSVEAAELVLEEVPAAGLCRRCGVESRLEAFPLRCGACGGLDLEITQGEDLYVESLEMEENEKLAADR</sequence>
<dbReference type="PANTHER" id="PTHR34535">
    <property type="entry name" value="HYDROGENASE MATURATION FACTOR HYPA"/>
    <property type="match status" value="1"/>
</dbReference>
<feature type="binding site" evidence="5">
    <location>
        <position position="2"/>
    </location>
    <ligand>
        <name>Ni(2+)</name>
        <dbReference type="ChEBI" id="CHEBI:49786"/>
    </ligand>
</feature>
<organism evidence="6">
    <name type="scientific">uncultured Rubrobacteraceae bacterium</name>
    <dbReference type="NCBI Taxonomy" id="349277"/>
    <lineage>
        <taxon>Bacteria</taxon>
        <taxon>Bacillati</taxon>
        <taxon>Actinomycetota</taxon>
        <taxon>Rubrobacteria</taxon>
        <taxon>Rubrobacterales</taxon>
        <taxon>Rubrobacteraceae</taxon>
        <taxon>environmental samples</taxon>
    </lineage>
</organism>
<dbReference type="GO" id="GO:0016151">
    <property type="term" value="F:nickel cation binding"/>
    <property type="evidence" value="ECO:0007669"/>
    <property type="project" value="UniProtKB-UniRule"/>
</dbReference>
<evidence type="ECO:0000256" key="4">
    <source>
        <dbReference type="ARBA" id="ARBA00022833"/>
    </source>
</evidence>
<feature type="binding site" evidence="5">
    <location>
        <position position="70"/>
    </location>
    <ligand>
        <name>Zn(2+)</name>
        <dbReference type="ChEBI" id="CHEBI:29105"/>
    </ligand>
</feature>
<accession>A0A6J4R6S2</accession>
<dbReference type="EMBL" id="CADCVM010000007">
    <property type="protein sequence ID" value="CAA9465841.1"/>
    <property type="molecule type" value="Genomic_DNA"/>
</dbReference>
<dbReference type="GO" id="GO:0051604">
    <property type="term" value="P:protein maturation"/>
    <property type="evidence" value="ECO:0007669"/>
    <property type="project" value="InterPro"/>
</dbReference>
<dbReference type="HAMAP" id="MF_00213">
    <property type="entry name" value="HypA_HybF"/>
    <property type="match status" value="1"/>
</dbReference>
<dbReference type="Pfam" id="PF01155">
    <property type="entry name" value="HypA"/>
    <property type="match status" value="1"/>
</dbReference>
<evidence type="ECO:0000256" key="3">
    <source>
        <dbReference type="ARBA" id="ARBA00022723"/>
    </source>
</evidence>
<protein>
    <recommendedName>
        <fullName evidence="5">Hydrogenase maturation factor HypA</fullName>
    </recommendedName>
</protein>
<name>A0A6J4R6S2_9ACTN</name>
<evidence type="ECO:0000256" key="5">
    <source>
        <dbReference type="HAMAP-Rule" id="MF_00213"/>
    </source>
</evidence>
<dbReference type="PROSITE" id="PS01249">
    <property type="entry name" value="HYPA"/>
    <property type="match status" value="1"/>
</dbReference>
<dbReference type="AlphaFoldDB" id="A0A6J4R6S2"/>
<dbReference type="PIRSF" id="PIRSF004761">
    <property type="entry name" value="Hydrgn_mat_HypA"/>
    <property type="match status" value="1"/>
</dbReference>
<keyword evidence="3 5" id="KW-0479">Metal-binding</keyword>
<comment type="function">
    <text evidence="5">Involved in the maturation of [NiFe] hydrogenases. Required for nickel insertion into the metal center of the hydrogenase.</text>
</comment>
<dbReference type="GO" id="GO:0008270">
    <property type="term" value="F:zinc ion binding"/>
    <property type="evidence" value="ECO:0007669"/>
    <property type="project" value="UniProtKB-UniRule"/>
</dbReference>
<gene>
    <name evidence="5" type="primary">hypA</name>
    <name evidence="6" type="ORF">AVDCRST_MAG05-41</name>
</gene>
<dbReference type="PANTHER" id="PTHR34535:SF3">
    <property type="entry name" value="HYDROGENASE MATURATION FACTOR HYPA"/>
    <property type="match status" value="1"/>
</dbReference>
<reference evidence="6" key="1">
    <citation type="submission" date="2020-02" db="EMBL/GenBank/DDBJ databases">
        <authorList>
            <person name="Meier V. D."/>
        </authorList>
    </citation>
    <scope>NUCLEOTIDE SEQUENCE</scope>
    <source>
        <strain evidence="6">AVDCRST_MAG05</strain>
    </source>
</reference>
<feature type="binding site" evidence="5">
    <location>
        <position position="86"/>
    </location>
    <ligand>
        <name>Zn(2+)</name>
        <dbReference type="ChEBI" id="CHEBI:29105"/>
    </ligand>
</feature>
<keyword evidence="4 5" id="KW-0862">Zinc</keyword>
<evidence type="ECO:0000313" key="6">
    <source>
        <dbReference type="EMBL" id="CAA9465841.1"/>
    </source>
</evidence>
<evidence type="ECO:0000256" key="1">
    <source>
        <dbReference type="ARBA" id="ARBA00010748"/>
    </source>
</evidence>
<feature type="binding site" evidence="5">
    <location>
        <position position="73"/>
    </location>
    <ligand>
        <name>Zn(2+)</name>
        <dbReference type="ChEBI" id="CHEBI:29105"/>
    </ligand>
</feature>
<dbReference type="InterPro" id="IPR020538">
    <property type="entry name" value="Hydgase_Ni_incorp_HypA/HybF_CS"/>
</dbReference>
<proteinExistence type="inferred from homology"/>
<feature type="binding site" evidence="5">
    <location>
        <position position="89"/>
    </location>
    <ligand>
        <name>Zn(2+)</name>
        <dbReference type="ChEBI" id="CHEBI:29105"/>
    </ligand>
</feature>
<dbReference type="InterPro" id="IPR000688">
    <property type="entry name" value="HypA/HybF"/>
</dbReference>
<dbReference type="Gene3D" id="3.30.2320.80">
    <property type="match status" value="1"/>
</dbReference>
<evidence type="ECO:0000256" key="2">
    <source>
        <dbReference type="ARBA" id="ARBA00022596"/>
    </source>
</evidence>
<keyword evidence="2 5" id="KW-0533">Nickel</keyword>
<comment type="similarity">
    <text evidence="1 5">Belongs to the HypA/HybF family.</text>
</comment>